<keyword evidence="9" id="KW-0067">ATP-binding</keyword>
<evidence type="ECO:0000256" key="9">
    <source>
        <dbReference type="ARBA" id="ARBA00022840"/>
    </source>
</evidence>
<evidence type="ECO:0000256" key="5">
    <source>
        <dbReference type="ARBA" id="ARBA00022642"/>
    </source>
</evidence>
<dbReference type="NCBIfam" id="TIGR00125">
    <property type="entry name" value="cyt_tran_rel"/>
    <property type="match status" value="1"/>
</dbReference>
<evidence type="ECO:0000256" key="13">
    <source>
        <dbReference type="ARBA" id="ARBA00033353"/>
    </source>
</evidence>
<evidence type="ECO:0000313" key="17">
    <source>
        <dbReference type="Proteomes" id="UP000019141"/>
    </source>
</evidence>
<dbReference type="InterPro" id="IPR005248">
    <property type="entry name" value="NadD/NMNAT"/>
</dbReference>
<evidence type="ECO:0000256" key="2">
    <source>
        <dbReference type="ARBA" id="ARBA00005019"/>
    </source>
</evidence>
<evidence type="ECO:0000256" key="10">
    <source>
        <dbReference type="ARBA" id="ARBA00023027"/>
    </source>
</evidence>
<dbReference type="GO" id="GO:0005524">
    <property type="term" value="F:ATP binding"/>
    <property type="evidence" value="ECO:0007669"/>
    <property type="project" value="UniProtKB-KW"/>
</dbReference>
<comment type="caution">
    <text evidence="16">The sequence shown here is derived from an EMBL/GenBank/DDBJ whole genome shotgun (WGS) entry which is preliminary data.</text>
</comment>
<dbReference type="EMBL" id="AZHW01001153">
    <property type="protein sequence ID" value="ETW93898.1"/>
    <property type="molecule type" value="Genomic_DNA"/>
</dbReference>
<dbReference type="GO" id="GO:0009435">
    <property type="term" value="P:NAD+ biosynthetic process"/>
    <property type="evidence" value="ECO:0007669"/>
    <property type="project" value="InterPro"/>
</dbReference>
<evidence type="ECO:0000256" key="3">
    <source>
        <dbReference type="ARBA" id="ARBA00009014"/>
    </source>
</evidence>
<dbReference type="Pfam" id="PF01467">
    <property type="entry name" value="CTP_transf_like"/>
    <property type="match status" value="1"/>
</dbReference>
<comment type="function">
    <text evidence="1">Catalyzes the reversible adenylation of nicotinate mononucleotide (NaMN) to nicotinic acid adenine dinucleotide (NaAD).</text>
</comment>
<evidence type="ECO:0000256" key="6">
    <source>
        <dbReference type="ARBA" id="ARBA00022679"/>
    </source>
</evidence>
<comment type="similarity">
    <text evidence="3">Belongs to the NadD family.</text>
</comment>
<keyword evidence="10" id="KW-0520">NAD</keyword>
<evidence type="ECO:0000256" key="12">
    <source>
        <dbReference type="ARBA" id="ARBA00033140"/>
    </source>
</evidence>
<keyword evidence="7" id="KW-0548">Nucleotidyltransferase</keyword>
<evidence type="ECO:0000256" key="8">
    <source>
        <dbReference type="ARBA" id="ARBA00022741"/>
    </source>
</evidence>
<dbReference type="PANTHER" id="PTHR39321:SF3">
    <property type="entry name" value="PHOSPHOPANTETHEINE ADENYLYLTRANSFERASE"/>
    <property type="match status" value="1"/>
</dbReference>
<dbReference type="Gene3D" id="3.40.50.620">
    <property type="entry name" value="HUPs"/>
    <property type="match status" value="1"/>
</dbReference>
<evidence type="ECO:0000313" key="16">
    <source>
        <dbReference type="EMBL" id="ETW93898.1"/>
    </source>
</evidence>
<evidence type="ECO:0000256" key="4">
    <source>
        <dbReference type="ARBA" id="ARBA00012389"/>
    </source>
</evidence>
<keyword evidence="17" id="KW-1185">Reference proteome</keyword>
<keyword evidence="8" id="KW-0547">Nucleotide-binding</keyword>
<dbReference type="EC" id="2.7.7.18" evidence="4"/>
<proteinExistence type="inferred from homology"/>
<feature type="domain" description="Cytidyltransferase-like" evidence="15">
    <location>
        <begin position="6"/>
        <end position="145"/>
    </location>
</feature>
<organism evidence="16 17">
    <name type="scientific">Entotheonella factor</name>
    <dbReference type="NCBI Taxonomy" id="1429438"/>
    <lineage>
        <taxon>Bacteria</taxon>
        <taxon>Pseudomonadati</taxon>
        <taxon>Nitrospinota/Tectimicrobiota group</taxon>
        <taxon>Candidatus Tectimicrobiota</taxon>
        <taxon>Candidatus Entotheonellia</taxon>
        <taxon>Candidatus Entotheonellales</taxon>
        <taxon>Candidatus Entotheonellaceae</taxon>
        <taxon>Candidatus Entotheonella</taxon>
    </lineage>
</organism>
<dbReference type="AlphaFoldDB" id="W4L754"/>
<reference evidence="16 17" key="1">
    <citation type="journal article" date="2014" name="Nature">
        <title>An environmental bacterial taxon with a large and distinct metabolic repertoire.</title>
        <authorList>
            <person name="Wilson M.C."/>
            <person name="Mori T."/>
            <person name="Ruckert C."/>
            <person name="Uria A.R."/>
            <person name="Helf M.J."/>
            <person name="Takada K."/>
            <person name="Gernert C."/>
            <person name="Steffens U.A."/>
            <person name="Heycke N."/>
            <person name="Schmitt S."/>
            <person name="Rinke C."/>
            <person name="Helfrich E.J."/>
            <person name="Brachmann A.O."/>
            <person name="Gurgui C."/>
            <person name="Wakimoto T."/>
            <person name="Kracht M."/>
            <person name="Crusemann M."/>
            <person name="Hentschel U."/>
            <person name="Abe I."/>
            <person name="Matsunaga S."/>
            <person name="Kalinowski J."/>
            <person name="Takeyama H."/>
            <person name="Piel J."/>
        </authorList>
    </citation>
    <scope>NUCLEOTIDE SEQUENCE [LARGE SCALE GENOMIC DNA]</scope>
    <source>
        <strain evidence="17">TSY1</strain>
    </source>
</reference>
<evidence type="ECO:0000256" key="14">
    <source>
        <dbReference type="ARBA" id="ARBA00048721"/>
    </source>
</evidence>
<evidence type="ECO:0000256" key="1">
    <source>
        <dbReference type="ARBA" id="ARBA00002324"/>
    </source>
</evidence>
<comment type="pathway">
    <text evidence="2">Cofactor biosynthesis; NAD(+) biosynthesis; deamido-NAD(+) from nicotinate D-ribonucleotide: step 1/1.</text>
</comment>
<sequence length="177" mass="20471">MTQYAMYGGSFDPIHTGHLSVVERAITLGYHILVVPAYRHAFGKQSETFEHRVRMCELALQDRRLQTHAHVCTIEQSLSRDEDAPIYTYDVLCALRSHLRHPPRLLVGPDIADEWTRWYQHEAIDREFGRLPMSMTLIIRSSILRQQLHDGAELSSLAAYLTPSVRTYIAAHRIYRT</sequence>
<gene>
    <name evidence="16" type="ORF">ETSY1_37225</name>
</gene>
<accession>W4L754</accession>
<dbReference type="InterPro" id="IPR004821">
    <property type="entry name" value="Cyt_trans-like"/>
</dbReference>
<dbReference type="Proteomes" id="UP000019141">
    <property type="component" value="Unassembled WGS sequence"/>
</dbReference>
<evidence type="ECO:0000256" key="7">
    <source>
        <dbReference type="ARBA" id="ARBA00022695"/>
    </source>
</evidence>
<protein>
    <recommendedName>
        <fullName evidence="4">nicotinate-nucleotide adenylyltransferase</fullName>
        <ecNumber evidence="4">2.7.7.18</ecNumber>
    </recommendedName>
    <alternativeName>
        <fullName evidence="13">Deamido-NAD(+) diphosphorylase</fullName>
    </alternativeName>
    <alternativeName>
        <fullName evidence="12">Deamido-NAD(+) pyrophosphorylase</fullName>
    </alternativeName>
    <alternativeName>
        <fullName evidence="11">Nicotinate mononucleotide adenylyltransferase</fullName>
    </alternativeName>
</protein>
<dbReference type="PANTHER" id="PTHR39321">
    <property type="entry name" value="NICOTINATE-NUCLEOTIDE ADENYLYLTRANSFERASE-RELATED"/>
    <property type="match status" value="1"/>
</dbReference>
<dbReference type="GO" id="GO:0004515">
    <property type="term" value="F:nicotinate-nucleotide adenylyltransferase activity"/>
    <property type="evidence" value="ECO:0007669"/>
    <property type="project" value="UniProtKB-EC"/>
</dbReference>
<name>W4L754_ENTF1</name>
<evidence type="ECO:0000259" key="15">
    <source>
        <dbReference type="Pfam" id="PF01467"/>
    </source>
</evidence>
<comment type="catalytic activity">
    <reaction evidence="14">
        <text>nicotinate beta-D-ribonucleotide + ATP + H(+) = deamido-NAD(+) + diphosphate</text>
        <dbReference type="Rhea" id="RHEA:22860"/>
        <dbReference type="ChEBI" id="CHEBI:15378"/>
        <dbReference type="ChEBI" id="CHEBI:30616"/>
        <dbReference type="ChEBI" id="CHEBI:33019"/>
        <dbReference type="ChEBI" id="CHEBI:57502"/>
        <dbReference type="ChEBI" id="CHEBI:58437"/>
        <dbReference type="EC" id="2.7.7.18"/>
    </reaction>
</comment>
<keyword evidence="5" id="KW-0662">Pyridine nucleotide biosynthesis</keyword>
<dbReference type="HOGENOM" id="CLU_125457_0_0_7"/>
<dbReference type="SUPFAM" id="SSF52374">
    <property type="entry name" value="Nucleotidylyl transferase"/>
    <property type="match status" value="1"/>
</dbReference>
<keyword evidence="6" id="KW-0808">Transferase</keyword>
<evidence type="ECO:0000256" key="11">
    <source>
        <dbReference type="ARBA" id="ARBA00031253"/>
    </source>
</evidence>
<dbReference type="InterPro" id="IPR014729">
    <property type="entry name" value="Rossmann-like_a/b/a_fold"/>
</dbReference>